<comment type="caution">
    <text evidence="1">The sequence shown here is derived from an EMBL/GenBank/DDBJ whole genome shotgun (WGS) entry which is preliminary data.</text>
</comment>
<dbReference type="AlphaFoldDB" id="A0A9D9EWZ4"/>
<name>A0A9D9EWZ4_9BACT</name>
<evidence type="ECO:0000313" key="1">
    <source>
        <dbReference type="EMBL" id="MBO8452990.1"/>
    </source>
</evidence>
<sequence>MDRILIEQKFGLFVQMLDRAGSLSFTDMCGRLGVTCAEMDSYLLENFGLTGPDILKVYREGIPLYLL</sequence>
<protein>
    <submittedName>
        <fullName evidence="1">Uncharacterized protein</fullName>
    </submittedName>
</protein>
<dbReference type="Proteomes" id="UP000823661">
    <property type="component" value="Unassembled WGS sequence"/>
</dbReference>
<gene>
    <name evidence="1" type="ORF">IAC06_08955</name>
</gene>
<accession>A0A9D9EWZ4</accession>
<proteinExistence type="predicted"/>
<organism evidence="1 2">
    <name type="scientific">Candidatus Cryptobacteroides intestinavium</name>
    <dbReference type="NCBI Taxonomy" id="2840766"/>
    <lineage>
        <taxon>Bacteria</taxon>
        <taxon>Pseudomonadati</taxon>
        <taxon>Bacteroidota</taxon>
        <taxon>Bacteroidia</taxon>
        <taxon>Bacteroidales</taxon>
        <taxon>Candidatus Cryptobacteroides</taxon>
    </lineage>
</organism>
<reference evidence="1" key="1">
    <citation type="submission" date="2020-10" db="EMBL/GenBank/DDBJ databases">
        <authorList>
            <person name="Gilroy R."/>
        </authorList>
    </citation>
    <scope>NUCLEOTIDE SEQUENCE</scope>
    <source>
        <strain evidence="1">B1-20833</strain>
    </source>
</reference>
<dbReference type="EMBL" id="JADIMI010000083">
    <property type="protein sequence ID" value="MBO8452990.1"/>
    <property type="molecule type" value="Genomic_DNA"/>
</dbReference>
<evidence type="ECO:0000313" key="2">
    <source>
        <dbReference type="Proteomes" id="UP000823661"/>
    </source>
</evidence>
<reference evidence="1" key="2">
    <citation type="journal article" date="2021" name="PeerJ">
        <title>Extensive microbial diversity within the chicken gut microbiome revealed by metagenomics and culture.</title>
        <authorList>
            <person name="Gilroy R."/>
            <person name="Ravi A."/>
            <person name="Getino M."/>
            <person name="Pursley I."/>
            <person name="Horton D.L."/>
            <person name="Alikhan N.F."/>
            <person name="Baker D."/>
            <person name="Gharbi K."/>
            <person name="Hall N."/>
            <person name="Watson M."/>
            <person name="Adriaenssens E.M."/>
            <person name="Foster-Nyarko E."/>
            <person name="Jarju S."/>
            <person name="Secka A."/>
            <person name="Antonio M."/>
            <person name="Oren A."/>
            <person name="Chaudhuri R.R."/>
            <person name="La Ragione R."/>
            <person name="Hildebrand F."/>
            <person name="Pallen M.J."/>
        </authorList>
    </citation>
    <scope>NUCLEOTIDE SEQUENCE</scope>
    <source>
        <strain evidence="1">B1-20833</strain>
    </source>
</reference>